<dbReference type="Gene3D" id="3.40.50.1820">
    <property type="entry name" value="alpha/beta hydrolase"/>
    <property type="match status" value="1"/>
</dbReference>
<feature type="domain" description="Xaa-Pro dipeptidyl-peptidase-like" evidence="1">
    <location>
        <begin position="10"/>
        <end position="261"/>
    </location>
</feature>
<protein>
    <submittedName>
        <fullName evidence="2">Dienelactone hydrolase family protein</fullName>
    </submittedName>
</protein>
<evidence type="ECO:0000259" key="1">
    <source>
        <dbReference type="Pfam" id="PF02129"/>
    </source>
</evidence>
<accession>A0AAX1N9Z6</accession>
<dbReference type="InterPro" id="IPR000383">
    <property type="entry name" value="Xaa-Pro-like_dom"/>
</dbReference>
<keyword evidence="3" id="KW-1185">Reference proteome</keyword>
<proteinExistence type="predicted"/>
<evidence type="ECO:0000313" key="3">
    <source>
        <dbReference type="Proteomes" id="UP000678679"/>
    </source>
</evidence>
<keyword evidence="2" id="KW-0378">Hydrolase</keyword>
<organism evidence="2 3">
    <name type="scientific">Flammeovirga yaeyamensis</name>
    <dbReference type="NCBI Taxonomy" id="367791"/>
    <lineage>
        <taxon>Bacteria</taxon>
        <taxon>Pseudomonadati</taxon>
        <taxon>Bacteroidota</taxon>
        <taxon>Cytophagia</taxon>
        <taxon>Cytophagales</taxon>
        <taxon>Flammeovirgaceae</taxon>
        <taxon>Flammeovirga</taxon>
    </lineage>
</organism>
<evidence type="ECO:0000313" key="2">
    <source>
        <dbReference type="EMBL" id="QWG03065.1"/>
    </source>
</evidence>
<sequence>MKNINFKSEGLNLVGNLFYPENYEEGKTYPAIISVGSWTTVKEQMAGLYAKKFAEKGFITLAFDFRNFGESEGSPRFWESPTTKVEDIRNAVSYLETLPEVDNTKIGAFAVCAGSMYTLMAAAQDKRIKSVVTAASWLHDAEAVKLFYGGEEGVQEKISAARAAKKKFAEDGEVEYIETISTTNTAAAMYGEYDYYLNPERGGIKEWSNDKFAVMSWEDWLTLDPMPFAEKLTAPTLMIHSDGCVLPQYTKNFFEKIDTSDKELIWLDTDLGSPMQQFNFYDQEEEVTLAVEKGAAWFGEKL</sequence>
<reference evidence="2 3" key="1">
    <citation type="submission" date="2021-05" db="EMBL/GenBank/DDBJ databases">
        <title>Comparative genomic studies on the polysaccharide-degrading batcterial strains of the Flammeovirga genus.</title>
        <authorList>
            <person name="Zewei F."/>
            <person name="Zheng Z."/>
            <person name="Yu L."/>
            <person name="Ruyue G."/>
            <person name="Yanhong M."/>
            <person name="Yuanyuan C."/>
            <person name="Jingyan G."/>
            <person name="Wenjun H."/>
        </authorList>
    </citation>
    <scope>NUCLEOTIDE SEQUENCE [LARGE SCALE GENOMIC DNA]</scope>
    <source>
        <strain evidence="2 3">NBRC:100898</strain>
    </source>
</reference>
<dbReference type="SUPFAM" id="SSF53474">
    <property type="entry name" value="alpha/beta-Hydrolases"/>
    <property type="match status" value="1"/>
</dbReference>
<dbReference type="Pfam" id="PF02129">
    <property type="entry name" value="Peptidase_S15"/>
    <property type="match status" value="1"/>
</dbReference>
<dbReference type="EMBL" id="CP076132">
    <property type="protein sequence ID" value="QWG03065.1"/>
    <property type="molecule type" value="Genomic_DNA"/>
</dbReference>
<dbReference type="InterPro" id="IPR051411">
    <property type="entry name" value="Polyketide_trans_af380"/>
</dbReference>
<dbReference type="AlphaFoldDB" id="A0AAX1N9Z6"/>
<dbReference type="GO" id="GO:0016787">
    <property type="term" value="F:hydrolase activity"/>
    <property type="evidence" value="ECO:0007669"/>
    <property type="project" value="UniProtKB-KW"/>
</dbReference>
<dbReference type="PANTHER" id="PTHR47751:SF1">
    <property type="entry name" value="SUPERFAMILY HYDROLASE, PUTATIVE (AFU_ORTHOLOGUE AFUA_2G16580)-RELATED"/>
    <property type="match status" value="1"/>
</dbReference>
<gene>
    <name evidence="2" type="ORF">KMW28_05655</name>
</gene>
<dbReference type="Proteomes" id="UP000678679">
    <property type="component" value="Chromosome 1"/>
</dbReference>
<dbReference type="Gene3D" id="1.10.10.800">
    <property type="match status" value="1"/>
</dbReference>
<dbReference type="KEGG" id="fya:KMW28_05655"/>
<dbReference type="InterPro" id="IPR029058">
    <property type="entry name" value="AB_hydrolase_fold"/>
</dbReference>
<name>A0AAX1N9Z6_9BACT</name>
<dbReference type="PANTHER" id="PTHR47751">
    <property type="entry name" value="SUPERFAMILY HYDROLASE, PUTATIVE (AFU_ORTHOLOGUE AFUA_2G16580)-RELATED"/>
    <property type="match status" value="1"/>
</dbReference>